<dbReference type="VEuPathDB" id="ToxoDB:NCLIV_033580"/>
<feature type="region of interest" description="Disordered" evidence="1">
    <location>
        <begin position="1"/>
        <end position="55"/>
    </location>
</feature>
<feature type="region of interest" description="Disordered" evidence="1">
    <location>
        <begin position="98"/>
        <end position="119"/>
    </location>
</feature>
<name>F0VIL0_NEOCL</name>
<protein>
    <submittedName>
        <fullName evidence="2">Uncharacterized protein</fullName>
    </submittedName>
</protein>
<organism evidence="2 3">
    <name type="scientific">Neospora caninum (strain Liverpool)</name>
    <dbReference type="NCBI Taxonomy" id="572307"/>
    <lineage>
        <taxon>Eukaryota</taxon>
        <taxon>Sar</taxon>
        <taxon>Alveolata</taxon>
        <taxon>Apicomplexa</taxon>
        <taxon>Conoidasida</taxon>
        <taxon>Coccidia</taxon>
        <taxon>Eucoccidiorida</taxon>
        <taxon>Eimeriorina</taxon>
        <taxon>Sarcocystidae</taxon>
        <taxon>Neospora</taxon>
    </lineage>
</organism>
<sequence>MDDQLSRASNPTDSAAPTEGDGRSPRQPLTASSLSTRFDGGPTPKLTEKDGKTMQRLTLAEAAEEIKRLRRLARQNKSDLQKKDEEQTALQHTLSQLQSEMRNAQRAAEKKIREKEREADELRKQLDQAAEDLRILQSSTLPLNEARKLTYKALRKGRALECLGELFCRNTVTNRMLRQGFNAIVENAFGAAHLAYRAEHGVGPGVSHVVDSQLRLLRQEQLLLLAENERLNTQLLEVQGALVSKRQTLSETPQDGDHTEPRSLFAAFPARLAASLGDTDVERRSGMLRKIKGQIIKAAFEVICGILRTARLRLLAVSMRKLACFAVHETGVLISNIANAKATTTRNQVNFLLGTKLLGSFLRTFICRRERLGFYRLVTNAIQDKRIRRPVGQGLGNFSDPSTAASDGVTAPPGADPSPGLFRPSLGAGSVPLGGLPAFVYQPHYYGRLPSTQTRRSANVFFPAPHVPACQAELKLQALSHNSDICDPIYRPAPELSAIASPAGRRRDPLVSDRYLSTFEVSRETKLRRRELQGALLKPSATPDDEPLSASKMNDMYIDMLLDEVDRRQ</sequence>
<dbReference type="InParanoid" id="F0VIL0"/>
<evidence type="ECO:0000256" key="1">
    <source>
        <dbReference type="SAM" id="MobiDB-lite"/>
    </source>
</evidence>
<dbReference type="RefSeq" id="XP_003883603.1">
    <property type="nucleotide sequence ID" value="XM_003883554.1"/>
</dbReference>
<dbReference type="AlphaFoldDB" id="F0VIL0"/>
<feature type="compositionally biased region" description="Polar residues" evidence="1">
    <location>
        <begin position="1"/>
        <end position="15"/>
    </location>
</feature>
<dbReference type="EMBL" id="FR823390">
    <property type="protein sequence ID" value="CBZ53571.1"/>
    <property type="molecule type" value="Genomic_DNA"/>
</dbReference>
<feature type="compositionally biased region" description="Basic and acidic residues" evidence="1">
    <location>
        <begin position="107"/>
        <end position="119"/>
    </location>
</feature>
<dbReference type="GeneID" id="13442903"/>
<keyword evidence="3" id="KW-1185">Reference proteome</keyword>
<dbReference type="OMA" id="YAPHYFR"/>
<accession>F0VIL0</accession>
<dbReference type="Proteomes" id="UP000007494">
    <property type="component" value="Chromosome VIII"/>
</dbReference>
<feature type="region of interest" description="Disordered" evidence="1">
    <location>
        <begin position="393"/>
        <end position="416"/>
    </location>
</feature>
<evidence type="ECO:0000313" key="3">
    <source>
        <dbReference type="Proteomes" id="UP000007494"/>
    </source>
</evidence>
<reference evidence="3" key="1">
    <citation type="journal article" date="2012" name="PLoS Pathog.">
        <title>Comparative genomics of the apicomplexan parasites Toxoplasma gondii and Neospora caninum: Coccidia differing in host range and transmission strategy.</title>
        <authorList>
            <person name="Reid A.J."/>
            <person name="Vermont S.J."/>
            <person name="Cotton J.A."/>
            <person name="Harris D."/>
            <person name="Hill-Cawthorne G.A."/>
            <person name="Konen-Waisman S."/>
            <person name="Latham S.M."/>
            <person name="Mourier T."/>
            <person name="Norton R."/>
            <person name="Quail M.A."/>
            <person name="Sanders M."/>
            <person name="Shanmugam D."/>
            <person name="Sohal A."/>
            <person name="Wasmuth J.D."/>
            <person name="Brunk B."/>
            <person name="Grigg M.E."/>
            <person name="Howard J.C."/>
            <person name="Parkinson J."/>
            <person name="Roos D.S."/>
            <person name="Trees A.J."/>
            <person name="Berriman M."/>
            <person name="Pain A."/>
            <person name="Wastling J.M."/>
        </authorList>
    </citation>
    <scope>NUCLEOTIDE SEQUENCE [LARGE SCALE GENOMIC DNA]</scope>
    <source>
        <strain evidence="3">Liverpool</strain>
    </source>
</reference>
<evidence type="ECO:0000313" key="2">
    <source>
        <dbReference type="EMBL" id="CBZ53571.1"/>
    </source>
</evidence>
<feature type="compositionally biased region" description="Polar residues" evidence="1">
    <location>
        <begin position="27"/>
        <end position="36"/>
    </location>
</feature>
<dbReference type="eggNOG" id="ENOG502SB4S">
    <property type="taxonomic scope" value="Eukaryota"/>
</dbReference>
<proteinExistence type="predicted"/>
<dbReference type="OrthoDB" id="341115at2759"/>
<gene>
    <name evidence="2" type="ORF">NCLIV_033580</name>
</gene>